<dbReference type="Proteomes" id="UP001190700">
    <property type="component" value="Unassembled WGS sequence"/>
</dbReference>
<dbReference type="EMBL" id="LGRX02027467">
    <property type="protein sequence ID" value="KAK3249314.1"/>
    <property type="molecule type" value="Genomic_DNA"/>
</dbReference>
<dbReference type="AlphaFoldDB" id="A0AAE0C7I9"/>
<evidence type="ECO:0000313" key="2">
    <source>
        <dbReference type="Proteomes" id="UP001190700"/>
    </source>
</evidence>
<gene>
    <name evidence="1" type="ORF">CYMTET_41259</name>
</gene>
<accession>A0AAE0C7I9</accession>
<keyword evidence="2" id="KW-1185">Reference proteome</keyword>
<evidence type="ECO:0000313" key="1">
    <source>
        <dbReference type="EMBL" id="KAK3249314.1"/>
    </source>
</evidence>
<organism evidence="1 2">
    <name type="scientific">Cymbomonas tetramitiformis</name>
    <dbReference type="NCBI Taxonomy" id="36881"/>
    <lineage>
        <taxon>Eukaryota</taxon>
        <taxon>Viridiplantae</taxon>
        <taxon>Chlorophyta</taxon>
        <taxon>Pyramimonadophyceae</taxon>
        <taxon>Pyramimonadales</taxon>
        <taxon>Pyramimonadaceae</taxon>
        <taxon>Cymbomonas</taxon>
    </lineage>
</organism>
<proteinExistence type="predicted"/>
<sequence>METWPEFDVRKQIKTNLLELNNVARKKNLKVDYELLLDSGSGTESVMHDYSRRIQDIIDSTGSTHQQQKIKLGIAKADDPTYNDILLQMFGRIKDIESDVNVDRPNVDLTRLQMLITSVCTTGADFVGVSDVYFVGTPLTRTEFEQNKYRAIRMCSHALSDMQKGVEIHTVDFDVQDEFPSVDEFIEDTNFLFFMNRCIDSEIRGGSIQSRYSLAMDVPATFGKSLKAYDKGDLQSDAILKLQSRRVLQIQGDTDRYAPQFVIDDEQDLRNFFKYTLIPSSSVIEFVKKYEACKTQIDRMTCIMQFYYRDSEMMDTEPNLVNQSYEIVDKQNLNIVQLKLKLLRFNLHLDEQENTLDPTSHTDNFYIILNMLLEIEAMLKKIQNVNLQDDEWDEAHYLEVHRLINRIGFRVSKLVRGRYAYFIKEGDDVKKIATYGYVKVD</sequence>
<comment type="caution">
    <text evidence="1">The sequence shown here is derived from an EMBL/GenBank/DDBJ whole genome shotgun (WGS) entry which is preliminary data.</text>
</comment>
<reference evidence="1 2" key="1">
    <citation type="journal article" date="2015" name="Genome Biol. Evol.">
        <title>Comparative Genomics of a Bacterivorous Green Alga Reveals Evolutionary Causalities and Consequences of Phago-Mixotrophic Mode of Nutrition.</title>
        <authorList>
            <person name="Burns J.A."/>
            <person name="Paasch A."/>
            <person name="Narechania A."/>
            <person name="Kim E."/>
        </authorList>
    </citation>
    <scope>NUCLEOTIDE SEQUENCE [LARGE SCALE GENOMIC DNA]</scope>
    <source>
        <strain evidence="1 2">PLY_AMNH</strain>
    </source>
</reference>
<protein>
    <submittedName>
        <fullName evidence="1">Uncharacterized protein</fullName>
    </submittedName>
</protein>
<name>A0AAE0C7I9_9CHLO</name>